<dbReference type="AlphaFoldDB" id="A0A1W6LGS0"/>
<organism evidence="1 2">
    <name type="scientific">Piscinibacter gummiphilus</name>
    <dbReference type="NCBI Taxonomy" id="946333"/>
    <lineage>
        <taxon>Bacteria</taxon>
        <taxon>Pseudomonadati</taxon>
        <taxon>Pseudomonadota</taxon>
        <taxon>Betaproteobacteria</taxon>
        <taxon>Burkholderiales</taxon>
        <taxon>Sphaerotilaceae</taxon>
        <taxon>Piscinibacter</taxon>
    </lineage>
</organism>
<reference evidence="1 2" key="1">
    <citation type="submission" date="2016-04" db="EMBL/GenBank/DDBJ databases">
        <title>Complete genome sequence of natural rubber-degrading, novel Gram-negative bacterium, Rhizobacter gummiphilus strain NS21.</title>
        <authorList>
            <person name="Tabata M."/>
            <person name="Kasai D."/>
            <person name="Fukuda M."/>
        </authorList>
    </citation>
    <scope>NUCLEOTIDE SEQUENCE [LARGE SCALE GENOMIC DNA]</scope>
    <source>
        <strain evidence="1 2">NS21</strain>
    </source>
</reference>
<dbReference type="KEGG" id="rgu:A4W93_27790"/>
<proteinExistence type="predicted"/>
<dbReference type="EMBL" id="CP015118">
    <property type="protein sequence ID" value="ARN23397.1"/>
    <property type="molecule type" value="Genomic_DNA"/>
</dbReference>
<dbReference type="Gene3D" id="1.10.101.10">
    <property type="entry name" value="PGBD-like superfamily/PGBD"/>
    <property type="match status" value="1"/>
</dbReference>
<name>A0A1W6LGS0_9BURK</name>
<dbReference type="Proteomes" id="UP000193427">
    <property type="component" value="Chromosome"/>
</dbReference>
<dbReference type="RefSeq" id="WP_099960005.1">
    <property type="nucleotide sequence ID" value="NZ_CP015118.1"/>
</dbReference>
<keyword evidence="2" id="KW-1185">Reference proteome</keyword>
<accession>A0A1W6LGS0</accession>
<dbReference type="InterPro" id="IPR036366">
    <property type="entry name" value="PGBDSf"/>
</dbReference>
<evidence type="ECO:0000313" key="1">
    <source>
        <dbReference type="EMBL" id="ARN23397.1"/>
    </source>
</evidence>
<dbReference type="OrthoDB" id="9157631at2"/>
<evidence type="ECO:0000313" key="2">
    <source>
        <dbReference type="Proteomes" id="UP000193427"/>
    </source>
</evidence>
<sequence length="362" mass="39164">MSLASEMFRDDRRLQECLLHDRAHLTEGTVGPFVNKVQDALFVIDGLRCVPEERRLQRYGPSTAAAVHSFKKRRRIINRSYQTQADDIVGKMTIDALDKALVEKERQCRPVVHVAGARAKAVASVPGDRRRPNGPLPPAGARAALIGAPVSAPSNLSPAGVAMTRAPGAAALVNLARRRLGAMMQFHAHPTLPLPPGIMPSFDALWACFGLPVFPKNSPLLPGQTNQAVKSIADFLRVVDDVYERAVRHLAQANTLFHDPAGPVPEFDGAHAFTLTTPRKPGEPAPSAAFPDGCFFNPRYLAGAEGPVGTRKQMVVALHECVHFVQNDNIADNATQTLSSAHGYSDFVIFCAFGRMAISDSE</sequence>
<gene>
    <name evidence="1" type="ORF">A4W93_27790</name>
</gene>
<protein>
    <submittedName>
        <fullName evidence="1">Uncharacterized protein</fullName>
    </submittedName>
</protein>